<dbReference type="STRING" id="630390.A0A0C4EXD5"/>
<dbReference type="EnsemblFungi" id="PTTG_05483-t43_1">
    <property type="protein sequence ID" value="PTTG_05483-t43_1-p1"/>
    <property type="gene ID" value="PTTG_05483"/>
</dbReference>
<sequence>MGHIVFFSRHPKILNIAVESFKALLQLCGWVGLSQSIIHSRDFKIYLEPYDQVPQAPARCPLKRTRPDEDQEKVVKPPGQLLGSFTGPKSVPAELQEAFPGGRFRLFSAVKIKDQPSEAKQLLPPPE</sequence>
<feature type="compositionally biased region" description="Basic and acidic residues" evidence="1">
    <location>
        <begin position="65"/>
        <end position="75"/>
    </location>
</feature>
<evidence type="ECO:0000256" key="1">
    <source>
        <dbReference type="SAM" id="MobiDB-lite"/>
    </source>
</evidence>
<dbReference type="OrthoDB" id="6019893at2759"/>
<reference evidence="3" key="4">
    <citation type="submission" date="2025-05" db="UniProtKB">
        <authorList>
            <consortium name="EnsemblFungi"/>
        </authorList>
    </citation>
    <scope>IDENTIFICATION</scope>
    <source>
        <strain evidence="3">isolate 1-1 / race 1 (BBBD)</strain>
    </source>
</reference>
<evidence type="ECO:0000313" key="4">
    <source>
        <dbReference type="Proteomes" id="UP000005240"/>
    </source>
</evidence>
<evidence type="ECO:0000313" key="3">
    <source>
        <dbReference type="EnsemblFungi" id="PTTG_05483-t43_1-p1"/>
    </source>
</evidence>
<evidence type="ECO:0000313" key="2">
    <source>
        <dbReference type="EMBL" id="OAV91086.1"/>
    </source>
</evidence>
<organism evidence="2">
    <name type="scientific">Puccinia triticina (isolate 1-1 / race 1 (BBBD))</name>
    <name type="common">Brown leaf rust fungus</name>
    <dbReference type="NCBI Taxonomy" id="630390"/>
    <lineage>
        <taxon>Eukaryota</taxon>
        <taxon>Fungi</taxon>
        <taxon>Dikarya</taxon>
        <taxon>Basidiomycota</taxon>
        <taxon>Pucciniomycotina</taxon>
        <taxon>Pucciniomycetes</taxon>
        <taxon>Pucciniales</taxon>
        <taxon>Pucciniaceae</taxon>
        <taxon>Puccinia</taxon>
    </lineage>
</organism>
<feature type="region of interest" description="Disordered" evidence="1">
    <location>
        <begin position="58"/>
        <end position="79"/>
    </location>
</feature>
<reference evidence="2" key="1">
    <citation type="submission" date="2009-11" db="EMBL/GenBank/DDBJ databases">
        <authorList>
            <consortium name="The Broad Institute Genome Sequencing Platform"/>
            <person name="Ward D."/>
            <person name="Feldgarden M."/>
            <person name="Earl A."/>
            <person name="Young S.K."/>
            <person name="Zeng Q."/>
            <person name="Koehrsen M."/>
            <person name="Alvarado L."/>
            <person name="Berlin A."/>
            <person name="Bochicchio J."/>
            <person name="Borenstein D."/>
            <person name="Chapman S.B."/>
            <person name="Chen Z."/>
            <person name="Engels R."/>
            <person name="Freedman E."/>
            <person name="Gellesch M."/>
            <person name="Goldberg J."/>
            <person name="Griggs A."/>
            <person name="Gujja S."/>
            <person name="Heilman E."/>
            <person name="Heiman D."/>
            <person name="Hepburn T."/>
            <person name="Howarth C."/>
            <person name="Jen D."/>
            <person name="Larson L."/>
            <person name="Lewis B."/>
            <person name="Mehta T."/>
            <person name="Park D."/>
            <person name="Pearson M."/>
            <person name="Roberts A."/>
            <person name="Saif S."/>
            <person name="Shea T."/>
            <person name="Shenoy N."/>
            <person name="Sisk P."/>
            <person name="Stolte C."/>
            <person name="Sykes S."/>
            <person name="Thomson T."/>
            <person name="Walk T."/>
            <person name="White J."/>
            <person name="Yandava C."/>
            <person name="Izard J."/>
            <person name="Baranova O.V."/>
            <person name="Blanton J.M."/>
            <person name="Tanner A.C."/>
            <person name="Dewhirst F.E."/>
            <person name="Haas B."/>
            <person name="Nusbaum C."/>
            <person name="Birren B."/>
        </authorList>
    </citation>
    <scope>NUCLEOTIDE SEQUENCE [LARGE SCALE GENOMIC DNA]</scope>
    <source>
        <strain evidence="2">1-1 BBBD Race 1</strain>
    </source>
</reference>
<proteinExistence type="predicted"/>
<reference evidence="3 4" key="3">
    <citation type="journal article" date="2017" name="G3 (Bethesda)">
        <title>Comparative analysis highlights variable genome content of wheat rusts and divergence of the mating loci.</title>
        <authorList>
            <person name="Cuomo C.A."/>
            <person name="Bakkeren G."/>
            <person name="Khalil H.B."/>
            <person name="Panwar V."/>
            <person name="Joly D."/>
            <person name="Linning R."/>
            <person name="Sakthikumar S."/>
            <person name="Song X."/>
            <person name="Adiconis X."/>
            <person name="Fan L."/>
            <person name="Goldberg J.M."/>
            <person name="Levin J.Z."/>
            <person name="Young S."/>
            <person name="Zeng Q."/>
            <person name="Anikster Y."/>
            <person name="Bruce M."/>
            <person name="Wang M."/>
            <person name="Yin C."/>
            <person name="McCallum B."/>
            <person name="Szabo L.J."/>
            <person name="Hulbert S."/>
            <person name="Chen X."/>
            <person name="Fellers J.P."/>
        </authorList>
    </citation>
    <scope>NUCLEOTIDE SEQUENCE</scope>
    <source>
        <strain evidence="3">isolate 1-1 / race 1 (BBBD)</strain>
        <strain evidence="4">Isolate 1-1 / race 1 (BBBD)</strain>
    </source>
</reference>
<reference evidence="2" key="2">
    <citation type="submission" date="2016-05" db="EMBL/GenBank/DDBJ databases">
        <title>Comparative analysis highlights variable genome content of wheat rusts and divergence of the mating loci.</title>
        <authorList>
            <person name="Cuomo C.A."/>
            <person name="Bakkeren G."/>
            <person name="Szabo L."/>
            <person name="Khalil H."/>
            <person name="Joly D."/>
            <person name="Goldberg J."/>
            <person name="Young S."/>
            <person name="Zeng Q."/>
            <person name="Fellers J."/>
        </authorList>
    </citation>
    <scope>NUCLEOTIDE SEQUENCE [LARGE SCALE GENOMIC DNA]</scope>
    <source>
        <strain evidence="2">1-1 BBBD Race 1</strain>
    </source>
</reference>
<keyword evidence="4" id="KW-1185">Reference proteome</keyword>
<name>A0A0C4EXD5_PUCT1</name>
<dbReference type="EMBL" id="ADAS02000087">
    <property type="protein sequence ID" value="OAV91086.1"/>
    <property type="molecule type" value="Genomic_DNA"/>
</dbReference>
<dbReference type="VEuPathDB" id="FungiDB:PTTG_05483"/>
<gene>
    <name evidence="2" type="ORF">PTTG_05483</name>
</gene>
<dbReference type="Proteomes" id="UP000005240">
    <property type="component" value="Unassembled WGS sequence"/>
</dbReference>
<protein>
    <submittedName>
        <fullName evidence="2 3">Uncharacterized protein</fullName>
    </submittedName>
</protein>
<dbReference type="AlphaFoldDB" id="A0A0C4EXD5"/>
<accession>A0A0C4EXD5</accession>